<comment type="function">
    <text evidence="14">Involved in mercury resistance. Probably transfers a mercuric ion from the periplasmic Hg(2+)-binding protein MerP to the cytoplasmic mercuric reductase MerA.</text>
</comment>
<geneLocation type="plasmid" evidence="18 19">
    <name>p_unnamed2</name>
</geneLocation>
<evidence type="ECO:0000313" key="19">
    <source>
        <dbReference type="Proteomes" id="UP000516093"/>
    </source>
</evidence>
<dbReference type="PROSITE" id="PS50987">
    <property type="entry name" value="HTH_ARSR_2"/>
    <property type="match status" value="1"/>
</dbReference>
<evidence type="ECO:0000256" key="10">
    <source>
        <dbReference type="ARBA" id="ARBA00022914"/>
    </source>
</evidence>
<evidence type="ECO:0000256" key="12">
    <source>
        <dbReference type="ARBA" id="ARBA00023136"/>
    </source>
</evidence>
<dbReference type="InterPro" id="IPR036163">
    <property type="entry name" value="HMA_dom_sf"/>
</dbReference>
<keyword evidence="19" id="KW-1185">Reference proteome</keyword>
<dbReference type="NCBIfam" id="NF033556">
    <property type="entry name" value="MerTP_fusion"/>
    <property type="match status" value="1"/>
</dbReference>
<keyword evidence="8 15" id="KW-0812">Transmembrane</keyword>
<feature type="transmembrane region" description="Helical" evidence="15">
    <location>
        <begin position="152"/>
        <end position="171"/>
    </location>
</feature>
<keyword evidence="6" id="KW-1003">Cell membrane</keyword>
<evidence type="ECO:0000256" key="6">
    <source>
        <dbReference type="ARBA" id="ARBA00022475"/>
    </source>
</evidence>
<evidence type="ECO:0000256" key="5">
    <source>
        <dbReference type="ARBA" id="ARBA00022466"/>
    </source>
</evidence>
<dbReference type="KEGG" id="hqi:H9L05_21805"/>
<dbReference type="InterPro" id="IPR036390">
    <property type="entry name" value="WH_DNA-bd_sf"/>
</dbReference>
<keyword evidence="18" id="KW-0614">Plasmid</keyword>
<keyword evidence="7" id="KW-0997">Cell inner membrane</keyword>
<dbReference type="GO" id="GO:0003700">
    <property type="term" value="F:DNA-binding transcription factor activity"/>
    <property type="evidence" value="ECO:0007669"/>
    <property type="project" value="InterPro"/>
</dbReference>
<dbReference type="EMBL" id="CP060786">
    <property type="protein sequence ID" value="QNP54450.1"/>
    <property type="molecule type" value="Genomic_DNA"/>
</dbReference>
<evidence type="ECO:0000256" key="4">
    <source>
        <dbReference type="ARBA" id="ARBA00022448"/>
    </source>
</evidence>
<gene>
    <name evidence="18" type="primary">merTP</name>
    <name evidence="18" type="ORF">H9L05_21805</name>
</gene>
<evidence type="ECO:0000256" key="8">
    <source>
        <dbReference type="ARBA" id="ARBA00022692"/>
    </source>
</evidence>
<feature type="domain" description="HMA" evidence="16">
    <location>
        <begin position="192"/>
        <end position="258"/>
    </location>
</feature>
<dbReference type="Pfam" id="PF02411">
    <property type="entry name" value="MerT"/>
    <property type="match status" value="1"/>
</dbReference>
<dbReference type="PANTHER" id="PTHR46594:SF4">
    <property type="entry name" value="P-TYPE CATION-TRANSPORTING ATPASE"/>
    <property type="match status" value="1"/>
</dbReference>
<dbReference type="Proteomes" id="UP000516093">
    <property type="component" value="Plasmid p_unnamed2"/>
</dbReference>
<protein>
    <recommendedName>
        <fullName evidence="3">Mercuric transport protein MerT</fullName>
    </recommendedName>
    <alternativeName>
        <fullName evidence="13">Mercury ion transport protein</fullName>
    </alternativeName>
</protein>
<evidence type="ECO:0000256" key="2">
    <source>
        <dbReference type="ARBA" id="ARBA00008224"/>
    </source>
</evidence>
<dbReference type="PRINTS" id="PR00778">
    <property type="entry name" value="HTHARSR"/>
</dbReference>
<dbReference type="GO" id="GO:0046872">
    <property type="term" value="F:metal ion binding"/>
    <property type="evidence" value="ECO:0007669"/>
    <property type="project" value="UniProtKB-KW"/>
</dbReference>
<evidence type="ECO:0000256" key="13">
    <source>
        <dbReference type="ARBA" id="ARBA00030934"/>
    </source>
</evidence>
<dbReference type="InterPro" id="IPR011991">
    <property type="entry name" value="ArsR-like_HTH"/>
</dbReference>
<proteinExistence type="inferred from homology"/>
<keyword evidence="12 15" id="KW-0472">Membrane</keyword>
<dbReference type="PROSITE" id="PS50846">
    <property type="entry name" value="HMA_2"/>
    <property type="match status" value="1"/>
</dbReference>
<reference evidence="18 19" key="1">
    <citation type="submission" date="2020-08" db="EMBL/GenBank/DDBJ databases">
        <title>Genome sequence of Hymenobacter qilianensis JCM 19763T.</title>
        <authorList>
            <person name="Hyun D.-W."/>
            <person name="Bae J.-W."/>
        </authorList>
    </citation>
    <scope>NUCLEOTIDE SEQUENCE [LARGE SCALE GENOMIC DNA]</scope>
    <source>
        <strain evidence="18 19">JCM 19763</strain>
        <plasmid evidence="18 19">p_unnamed2</plasmid>
    </source>
</reference>
<dbReference type="InterPro" id="IPR001845">
    <property type="entry name" value="HTH_ArsR_DNA-bd_dom"/>
</dbReference>
<evidence type="ECO:0000256" key="15">
    <source>
        <dbReference type="SAM" id="Phobius"/>
    </source>
</evidence>
<dbReference type="GO" id="GO:0005886">
    <property type="term" value="C:plasma membrane"/>
    <property type="evidence" value="ECO:0007669"/>
    <property type="project" value="UniProtKB-SubCell"/>
</dbReference>
<evidence type="ECO:0000259" key="17">
    <source>
        <dbReference type="PROSITE" id="PS50987"/>
    </source>
</evidence>
<evidence type="ECO:0000256" key="1">
    <source>
        <dbReference type="ARBA" id="ARBA00004429"/>
    </source>
</evidence>
<evidence type="ECO:0000256" key="9">
    <source>
        <dbReference type="ARBA" id="ARBA00022723"/>
    </source>
</evidence>
<evidence type="ECO:0000256" key="14">
    <source>
        <dbReference type="ARBA" id="ARBA00045720"/>
    </source>
</evidence>
<keyword evidence="11 15" id="KW-1133">Transmembrane helix</keyword>
<evidence type="ECO:0000256" key="11">
    <source>
        <dbReference type="ARBA" id="ARBA00022989"/>
    </source>
</evidence>
<dbReference type="CDD" id="cd00090">
    <property type="entry name" value="HTH_ARSR"/>
    <property type="match status" value="1"/>
</dbReference>
<dbReference type="SUPFAM" id="SSF55008">
    <property type="entry name" value="HMA, heavy metal-associated domain"/>
    <property type="match status" value="1"/>
</dbReference>
<comment type="similarity">
    <text evidence="2">Belongs to the MerT family.</text>
</comment>
<keyword evidence="5" id="KW-0475">Mercuric resistance</keyword>
<sequence>MNVSAISQHLRKLKDGGVIQARKVGQTVFYSLTPAQLPLVQSLLAASSLAETIPPHEPHTFLPAKPLVGAGLLAALAASLCCITPLLAIVGGLSGVATTFSWLEPLRPFLVALTVGVLGFAWYQQLRPLVAKADDCGCPVPGKPSLMQSRGFLASVTMLAGLLLTFPYYSARFYRSEAPKPVAATSSTLVWQTSSYRIGGMTCEACARHVEHDVQQLPGVLSVQVSYDQGTAQVRFNPKVTPAAQVEKAINGTGYSVLNPTPSR</sequence>
<dbReference type="Gene3D" id="1.10.10.10">
    <property type="entry name" value="Winged helix-like DNA-binding domain superfamily/Winged helix DNA-binding domain"/>
    <property type="match status" value="1"/>
</dbReference>
<dbReference type="Gene3D" id="3.30.70.100">
    <property type="match status" value="1"/>
</dbReference>
<dbReference type="SUPFAM" id="SSF46785">
    <property type="entry name" value="Winged helix' DNA-binding domain"/>
    <property type="match status" value="1"/>
</dbReference>
<dbReference type="AlphaFoldDB" id="A0A7H0H1N4"/>
<dbReference type="CDD" id="cd00371">
    <property type="entry name" value="HMA"/>
    <property type="match status" value="1"/>
</dbReference>
<dbReference type="FunFam" id="3.30.70.100:FF:000001">
    <property type="entry name" value="ATPase copper transporting beta"/>
    <property type="match status" value="1"/>
</dbReference>
<dbReference type="GO" id="GO:0015097">
    <property type="term" value="F:mercury ion transmembrane transporter activity"/>
    <property type="evidence" value="ECO:0007669"/>
    <property type="project" value="InterPro"/>
</dbReference>
<feature type="transmembrane region" description="Helical" evidence="15">
    <location>
        <begin position="67"/>
        <end position="93"/>
    </location>
</feature>
<keyword evidence="9" id="KW-0479">Metal-binding</keyword>
<dbReference type="InterPro" id="IPR006121">
    <property type="entry name" value="HMA_dom"/>
</dbReference>
<keyword evidence="10" id="KW-0476">Mercury</keyword>
<evidence type="ECO:0000256" key="3">
    <source>
        <dbReference type="ARBA" id="ARBA00017053"/>
    </source>
</evidence>
<keyword evidence="4" id="KW-0813">Transport</keyword>
<evidence type="ECO:0000259" key="16">
    <source>
        <dbReference type="PROSITE" id="PS50846"/>
    </source>
</evidence>
<name>A0A7H0H1N4_9BACT</name>
<dbReference type="Pfam" id="PF00403">
    <property type="entry name" value="HMA"/>
    <property type="match status" value="1"/>
</dbReference>
<evidence type="ECO:0000313" key="18">
    <source>
        <dbReference type="EMBL" id="QNP54450.1"/>
    </source>
</evidence>
<evidence type="ECO:0000256" key="7">
    <source>
        <dbReference type="ARBA" id="ARBA00022519"/>
    </source>
</evidence>
<feature type="domain" description="HTH arsR-type" evidence="17">
    <location>
        <begin position="1"/>
        <end position="52"/>
    </location>
</feature>
<dbReference type="PANTHER" id="PTHR46594">
    <property type="entry name" value="P-TYPE CATION-TRANSPORTING ATPASE"/>
    <property type="match status" value="1"/>
</dbReference>
<organism evidence="18 19">
    <name type="scientific">Hymenobacter qilianensis</name>
    <dbReference type="NCBI Taxonomy" id="1385715"/>
    <lineage>
        <taxon>Bacteria</taxon>
        <taxon>Pseudomonadati</taxon>
        <taxon>Bacteroidota</taxon>
        <taxon>Cytophagia</taxon>
        <taxon>Cytophagales</taxon>
        <taxon>Hymenobacteraceae</taxon>
        <taxon>Hymenobacter</taxon>
    </lineage>
</organism>
<dbReference type="InterPro" id="IPR017969">
    <property type="entry name" value="Heavy-metal-associated_CS"/>
</dbReference>
<dbReference type="InterPro" id="IPR003457">
    <property type="entry name" value="Transprt_MerT"/>
</dbReference>
<comment type="subcellular location">
    <subcellularLocation>
        <location evidence="1">Cell inner membrane</location>
        <topology evidence="1">Multi-pass membrane protein</topology>
    </subcellularLocation>
</comment>
<accession>A0A7H0H1N4</accession>
<dbReference type="Gene3D" id="1.10.287.910">
    <property type="entry name" value="bacterial mercury transporter, merf"/>
    <property type="match status" value="1"/>
</dbReference>
<dbReference type="PROSITE" id="PS01047">
    <property type="entry name" value="HMA_1"/>
    <property type="match status" value="1"/>
</dbReference>
<dbReference type="InterPro" id="IPR036388">
    <property type="entry name" value="WH-like_DNA-bd_sf"/>
</dbReference>
<feature type="transmembrane region" description="Helical" evidence="15">
    <location>
        <begin position="105"/>
        <end position="123"/>
    </location>
</feature>